<gene>
    <name evidence="3" type="ORF">G9Q97_08270</name>
</gene>
<dbReference type="Pfam" id="PF06452">
    <property type="entry name" value="CBM9_1"/>
    <property type="match status" value="1"/>
</dbReference>
<dbReference type="Gene3D" id="2.60.40.1190">
    <property type="match status" value="1"/>
</dbReference>
<accession>A0ABX0H8V0</accession>
<protein>
    <submittedName>
        <fullName evidence="3">Carbohydrate-binding family 9-like protein</fullName>
    </submittedName>
</protein>
<reference evidence="3 4" key="1">
    <citation type="submission" date="2020-03" db="EMBL/GenBank/DDBJ databases">
        <title>Cyclobacterium plantarum sp. nov., a marine bacterium isolated from a coastal-marine wetland.</title>
        <authorList>
            <person name="Sanchez-Porro C."/>
            <person name="Ventosa A."/>
            <person name="Amoozegar M."/>
        </authorList>
    </citation>
    <scope>NUCLEOTIDE SEQUENCE [LARGE SCALE GENOMIC DNA]</scope>
    <source>
        <strain evidence="3 4">GBPx2</strain>
    </source>
</reference>
<name>A0ABX0H8V0_9BACT</name>
<dbReference type="SUPFAM" id="SSF49344">
    <property type="entry name" value="CBD9-like"/>
    <property type="match status" value="1"/>
</dbReference>
<evidence type="ECO:0000313" key="3">
    <source>
        <dbReference type="EMBL" id="NHE56808.1"/>
    </source>
</evidence>
<evidence type="ECO:0000313" key="4">
    <source>
        <dbReference type="Proteomes" id="UP000649799"/>
    </source>
</evidence>
<keyword evidence="4" id="KW-1185">Reference proteome</keyword>
<feature type="signal peptide" evidence="1">
    <location>
        <begin position="1"/>
        <end position="20"/>
    </location>
</feature>
<dbReference type="CDD" id="cd09620">
    <property type="entry name" value="CBM9_like_3"/>
    <property type="match status" value="1"/>
</dbReference>
<evidence type="ECO:0000256" key="1">
    <source>
        <dbReference type="SAM" id="SignalP"/>
    </source>
</evidence>
<organism evidence="3 4">
    <name type="scientific">Cyclobacterium plantarum</name>
    <dbReference type="NCBI Taxonomy" id="2716263"/>
    <lineage>
        <taxon>Bacteria</taxon>
        <taxon>Pseudomonadati</taxon>
        <taxon>Bacteroidota</taxon>
        <taxon>Cytophagia</taxon>
        <taxon>Cytophagales</taxon>
        <taxon>Cyclobacteriaceae</taxon>
        <taxon>Cyclobacterium</taxon>
    </lineage>
</organism>
<dbReference type="PANTHER" id="PTHR35532:SF5">
    <property type="entry name" value="CARBOHYDRATE-BINDING DOMAIN-CONTAINING PROTEIN"/>
    <property type="match status" value="1"/>
</dbReference>
<dbReference type="Proteomes" id="UP000649799">
    <property type="component" value="Unassembled WGS sequence"/>
</dbReference>
<proteinExistence type="predicted"/>
<dbReference type="EMBL" id="JAANYN010000003">
    <property type="protein sequence ID" value="NHE56808.1"/>
    <property type="molecule type" value="Genomic_DNA"/>
</dbReference>
<dbReference type="RefSeq" id="WP_166145468.1">
    <property type="nucleotide sequence ID" value="NZ_JAANYN010000003.1"/>
</dbReference>
<feature type="domain" description="Carbohydrate-binding" evidence="2">
    <location>
        <begin position="41"/>
        <end position="261"/>
    </location>
</feature>
<dbReference type="InterPro" id="IPR010502">
    <property type="entry name" value="Carb-bd_dom_fam9"/>
</dbReference>
<sequence length="354" mass="41271">MIRIFTAYLFSTLTCLSAGAQEIPQPRNYLAYQVQENLTMDGLLDESAWQKAPWSDPFLDIRGKEFPEPVQRTRMKMLWDKENLYIAFHLEESDLWATYTERESVIFQENDIEIFIDPDGDTHHYYEIEINALGTLWDLLMTRPYKNGGKPINGWNINDFQYAVHLEGTLNDPSDTDQFWALEMAIPWKSLSQSGPRYRAPEPGEHWKINFSRVQWQIEAEGNGYKKKLNPETGKTYPEDNWVWSAMGPINMHIPERWGYVQFSEITVGEGTASFQIHPDEKVKAELRKFYEAQRKLFASTGHYSKHRSELGVESDLKDVSFEVSESRFKISAPSTIAGKGRWYITEDSRIWQE</sequence>
<comment type="caution">
    <text evidence="3">The sequence shown here is derived from an EMBL/GenBank/DDBJ whole genome shotgun (WGS) entry which is preliminary data.</text>
</comment>
<feature type="chain" id="PRO_5046756935" evidence="1">
    <location>
        <begin position="21"/>
        <end position="354"/>
    </location>
</feature>
<keyword evidence="1" id="KW-0732">Signal</keyword>
<dbReference type="PANTHER" id="PTHR35532">
    <property type="entry name" value="SIMILAR TO POLYHYDROXYALKANOATE DEPOLYMERASE"/>
    <property type="match status" value="1"/>
</dbReference>
<evidence type="ECO:0000259" key="2">
    <source>
        <dbReference type="Pfam" id="PF06452"/>
    </source>
</evidence>